<keyword evidence="1" id="KW-0812">Transmembrane</keyword>
<accession>A0A845QMW5</accession>
<dbReference type="GO" id="GO:0005886">
    <property type="term" value="C:plasma membrane"/>
    <property type="evidence" value="ECO:0007669"/>
    <property type="project" value="TreeGrafter"/>
</dbReference>
<comment type="caution">
    <text evidence="2">The sequence shown here is derived from an EMBL/GenBank/DDBJ whole genome shotgun (WGS) entry which is preliminary data.</text>
</comment>
<gene>
    <name evidence="2" type="ORF">D0435_15195</name>
</gene>
<feature type="transmembrane region" description="Helical" evidence="1">
    <location>
        <begin position="389"/>
        <end position="408"/>
    </location>
</feature>
<dbReference type="InterPro" id="IPR036259">
    <property type="entry name" value="MFS_trans_sf"/>
</dbReference>
<dbReference type="PANTHER" id="PTHR11328:SF24">
    <property type="entry name" value="MAJOR FACILITATOR SUPERFAMILY (MFS) PROFILE DOMAIN-CONTAINING PROTEIN"/>
    <property type="match status" value="1"/>
</dbReference>
<feature type="transmembrane region" description="Helical" evidence="1">
    <location>
        <begin position="342"/>
        <end position="361"/>
    </location>
</feature>
<feature type="transmembrane region" description="Helical" evidence="1">
    <location>
        <begin position="86"/>
        <end position="108"/>
    </location>
</feature>
<keyword evidence="1" id="KW-1133">Transmembrane helix</keyword>
<dbReference type="Gene3D" id="1.20.1250.20">
    <property type="entry name" value="MFS general substrate transporter like domains"/>
    <property type="match status" value="2"/>
</dbReference>
<evidence type="ECO:0000256" key="1">
    <source>
        <dbReference type="SAM" id="Phobius"/>
    </source>
</evidence>
<dbReference type="GO" id="GO:0015293">
    <property type="term" value="F:symporter activity"/>
    <property type="evidence" value="ECO:0007669"/>
    <property type="project" value="InterPro"/>
</dbReference>
<dbReference type="CDD" id="cd17332">
    <property type="entry name" value="MFS_MelB_like"/>
    <property type="match status" value="1"/>
</dbReference>
<feature type="transmembrane region" description="Helical" evidence="1">
    <location>
        <begin position="155"/>
        <end position="181"/>
    </location>
</feature>
<dbReference type="AlphaFoldDB" id="A0A845QMW5"/>
<feature type="transmembrane region" description="Helical" evidence="1">
    <location>
        <begin position="428"/>
        <end position="445"/>
    </location>
</feature>
<name>A0A845QMW5_9FIRM</name>
<keyword evidence="3" id="KW-1185">Reference proteome</keyword>
<feature type="transmembrane region" description="Helical" evidence="1">
    <location>
        <begin position="243"/>
        <end position="262"/>
    </location>
</feature>
<dbReference type="EMBL" id="QXWK01000048">
    <property type="protein sequence ID" value="NBH62986.1"/>
    <property type="molecule type" value="Genomic_DNA"/>
</dbReference>
<organism evidence="2 3">
    <name type="scientific">Anaerotruncus colihominis</name>
    <dbReference type="NCBI Taxonomy" id="169435"/>
    <lineage>
        <taxon>Bacteria</taxon>
        <taxon>Bacillati</taxon>
        <taxon>Bacillota</taxon>
        <taxon>Clostridia</taxon>
        <taxon>Eubacteriales</taxon>
        <taxon>Oscillospiraceae</taxon>
        <taxon>Anaerotruncus</taxon>
    </lineage>
</organism>
<dbReference type="GO" id="GO:0008643">
    <property type="term" value="P:carbohydrate transport"/>
    <property type="evidence" value="ECO:0007669"/>
    <property type="project" value="InterPro"/>
</dbReference>
<dbReference type="SUPFAM" id="SSF103473">
    <property type="entry name" value="MFS general substrate transporter"/>
    <property type="match status" value="1"/>
</dbReference>
<feature type="transmembrane region" description="Helical" evidence="1">
    <location>
        <begin position="282"/>
        <end position="304"/>
    </location>
</feature>
<sequence>MEDKTLQTGRLPWKVKICYATGAFSKNILAVSTAAYLLFFYTDICGVDPKIASTIILAAKIWDIINDPMMGAIVDKSHSKEGKCRIWLKYFSVPAGIILALTFFMPGFSSTGKAVWVAVTYVLQGMASTVLLIPMNTLLGRITIDRQERAQITQLAGFIGMAGTYFVTGFTMKLVGIFGGADMQKGFMYMGMVFGVLYMIGHLVVYFGTKGYDADPYETETVENIEQSKASVKEVLQALMKNWPWLCCIGLYMFLLLGDSLAQSSMPFYFQYNHAGMTDAMYLAYSNMTTISSFAGIFLMQIFIKKFGNAGTAAIGCLMASAGYLFRFILQDSSMLIMNAGWIISGFGSGLVAMTIILNIFDAKVYGEWKTGVDNEAILMSGFSVSYKIGMAIGGPIAGYLLLLVPYVQGAEQQADSVLSMWMAENTLIPGIATVISLVFAILIIKNEKKVPQMRKEIEERKKSA</sequence>
<dbReference type="InterPro" id="IPR001927">
    <property type="entry name" value="Na/Gal_symport"/>
</dbReference>
<dbReference type="RefSeq" id="WP_160203265.1">
    <property type="nucleotide sequence ID" value="NZ_QXWK01000048.1"/>
</dbReference>
<evidence type="ECO:0000313" key="3">
    <source>
        <dbReference type="Proteomes" id="UP000446866"/>
    </source>
</evidence>
<dbReference type="Proteomes" id="UP000446866">
    <property type="component" value="Unassembled WGS sequence"/>
</dbReference>
<evidence type="ECO:0000313" key="2">
    <source>
        <dbReference type="EMBL" id="NBH62986.1"/>
    </source>
</evidence>
<dbReference type="GO" id="GO:0006814">
    <property type="term" value="P:sodium ion transport"/>
    <property type="evidence" value="ECO:0007669"/>
    <property type="project" value="InterPro"/>
</dbReference>
<feature type="transmembrane region" description="Helical" evidence="1">
    <location>
        <begin position="114"/>
        <end position="134"/>
    </location>
</feature>
<dbReference type="NCBIfam" id="TIGR00792">
    <property type="entry name" value="gph"/>
    <property type="match status" value="1"/>
</dbReference>
<feature type="transmembrane region" description="Helical" evidence="1">
    <location>
        <begin position="187"/>
        <end position="207"/>
    </location>
</feature>
<protein>
    <submittedName>
        <fullName evidence="2">MFS transporter</fullName>
    </submittedName>
</protein>
<keyword evidence="1" id="KW-0472">Membrane</keyword>
<reference evidence="2 3" key="1">
    <citation type="submission" date="2018-08" db="EMBL/GenBank/DDBJ databases">
        <title>Murine metabolic-syndrome-specific gut microbial biobank.</title>
        <authorList>
            <person name="Liu C."/>
        </authorList>
    </citation>
    <scope>NUCLEOTIDE SEQUENCE [LARGE SCALE GENOMIC DNA]</scope>
    <source>
        <strain evidence="2 3">28</strain>
    </source>
</reference>
<proteinExistence type="predicted"/>
<dbReference type="InterPro" id="IPR039672">
    <property type="entry name" value="MFS_2"/>
</dbReference>
<dbReference type="PANTHER" id="PTHR11328">
    <property type="entry name" value="MAJOR FACILITATOR SUPERFAMILY DOMAIN-CONTAINING PROTEIN"/>
    <property type="match status" value="1"/>
</dbReference>
<feature type="transmembrane region" description="Helical" evidence="1">
    <location>
        <begin position="311"/>
        <end position="330"/>
    </location>
</feature>
<dbReference type="Pfam" id="PF13347">
    <property type="entry name" value="MFS_2"/>
    <property type="match status" value="1"/>
</dbReference>